<proteinExistence type="predicted"/>
<evidence type="ECO:0000256" key="5">
    <source>
        <dbReference type="SAM" id="Phobius"/>
    </source>
</evidence>
<organism evidence="6">
    <name type="scientific">hydrothermal vent metagenome</name>
    <dbReference type="NCBI Taxonomy" id="652676"/>
    <lineage>
        <taxon>unclassified sequences</taxon>
        <taxon>metagenomes</taxon>
        <taxon>ecological metagenomes</taxon>
    </lineage>
</organism>
<sequence length="454" mass="48680">MRRITEETVIFISVFKWFFIATFAGIIVGVSTYGFLSALDWTIAVSARYSYYYFLMPVGLVSSVLVIRYLAPSAKGCGTDSVIAAIHKRYGKLSPFAVLVNLFATLITFFVGGSVGKECPGAQVGAGVMNVVSNLFRFNDIDRKKLVICGISAGFAAVFGTPVAGAIFAIEVLFVGAIMYEVLLPSFVAGMVSYQVVTSLGMTFPYTSMDVINVVQSNPLFLEAALGGVFFGLCSLLLIELMEFGEGLKKRFNINPIHSALVGGIALVCLTLIFSTEYLGLGEHMIMASLMGEEVVVYAFLLKMAFTIITIICGGSGGIITPIFVIGATSGSAYATVLGLNRPVFAGIGLVSLLAGAANTPIAATIMAVEIFGSQMAPYAAIAAVISFLITGHRSIYPSQVMRFTKSSSLNIKMGEEVENVMPEFYRRKRSLVDITWGYASKVKELFGKHNPQG</sequence>
<dbReference type="PANTHER" id="PTHR43427">
    <property type="entry name" value="CHLORIDE CHANNEL PROTEIN CLC-E"/>
    <property type="match status" value="1"/>
</dbReference>
<evidence type="ECO:0000256" key="3">
    <source>
        <dbReference type="ARBA" id="ARBA00022989"/>
    </source>
</evidence>
<dbReference type="InterPro" id="IPR014743">
    <property type="entry name" value="Cl-channel_core"/>
</dbReference>
<protein>
    <submittedName>
        <fullName evidence="6">EriC-type chloride/proton exchange protein</fullName>
    </submittedName>
</protein>
<gene>
    <name evidence="6" type="ORF">MNBD_DELTA01-155</name>
</gene>
<dbReference type="Gene3D" id="1.10.3080.10">
    <property type="entry name" value="Clc chloride channel"/>
    <property type="match status" value="1"/>
</dbReference>
<feature type="transmembrane region" description="Helical" evidence="5">
    <location>
        <begin position="146"/>
        <end position="170"/>
    </location>
</feature>
<dbReference type="PRINTS" id="PR00762">
    <property type="entry name" value="CLCHANNEL"/>
</dbReference>
<name>A0A3B0RA02_9ZZZZ</name>
<feature type="transmembrane region" description="Helical" evidence="5">
    <location>
        <begin position="220"/>
        <end position="242"/>
    </location>
</feature>
<dbReference type="SUPFAM" id="SSF81340">
    <property type="entry name" value="Clc chloride channel"/>
    <property type="match status" value="1"/>
</dbReference>
<keyword evidence="4 5" id="KW-0472">Membrane</keyword>
<comment type="subcellular location">
    <subcellularLocation>
        <location evidence="1">Membrane</location>
        <topology evidence="1">Multi-pass membrane protein</topology>
    </subcellularLocation>
</comment>
<dbReference type="GO" id="GO:0016020">
    <property type="term" value="C:membrane"/>
    <property type="evidence" value="ECO:0007669"/>
    <property type="project" value="UniProtKB-SubCell"/>
</dbReference>
<reference evidence="6" key="1">
    <citation type="submission" date="2018-06" db="EMBL/GenBank/DDBJ databases">
        <authorList>
            <person name="Zhirakovskaya E."/>
        </authorList>
    </citation>
    <scope>NUCLEOTIDE SEQUENCE</scope>
</reference>
<feature type="transmembrane region" description="Helical" evidence="5">
    <location>
        <begin position="96"/>
        <end position="115"/>
    </location>
</feature>
<dbReference type="EMBL" id="UOEA01000072">
    <property type="protein sequence ID" value="VAV84768.1"/>
    <property type="molecule type" value="Genomic_DNA"/>
</dbReference>
<dbReference type="GO" id="GO:0015108">
    <property type="term" value="F:chloride transmembrane transporter activity"/>
    <property type="evidence" value="ECO:0007669"/>
    <property type="project" value="InterPro"/>
</dbReference>
<evidence type="ECO:0000256" key="2">
    <source>
        <dbReference type="ARBA" id="ARBA00022692"/>
    </source>
</evidence>
<dbReference type="AlphaFoldDB" id="A0A3B0RA02"/>
<feature type="transmembrane region" description="Helical" evidence="5">
    <location>
        <begin position="254"/>
        <end position="274"/>
    </location>
</feature>
<evidence type="ECO:0000256" key="1">
    <source>
        <dbReference type="ARBA" id="ARBA00004141"/>
    </source>
</evidence>
<evidence type="ECO:0000313" key="6">
    <source>
        <dbReference type="EMBL" id="VAV84768.1"/>
    </source>
</evidence>
<evidence type="ECO:0000256" key="4">
    <source>
        <dbReference type="ARBA" id="ARBA00023136"/>
    </source>
</evidence>
<accession>A0A3B0RA02</accession>
<feature type="transmembrane region" description="Helical" evidence="5">
    <location>
        <begin position="51"/>
        <end position="71"/>
    </location>
</feature>
<dbReference type="Pfam" id="PF00654">
    <property type="entry name" value="Voltage_CLC"/>
    <property type="match status" value="1"/>
</dbReference>
<feature type="transmembrane region" description="Helical" evidence="5">
    <location>
        <begin position="344"/>
        <end position="364"/>
    </location>
</feature>
<keyword evidence="2 5" id="KW-0812">Transmembrane</keyword>
<feature type="transmembrane region" description="Helical" evidence="5">
    <location>
        <begin position="9"/>
        <end position="31"/>
    </location>
</feature>
<feature type="transmembrane region" description="Helical" evidence="5">
    <location>
        <begin position="182"/>
        <end position="208"/>
    </location>
</feature>
<feature type="transmembrane region" description="Helical" evidence="5">
    <location>
        <begin position="376"/>
        <end position="397"/>
    </location>
</feature>
<keyword evidence="3 5" id="KW-1133">Transmembrane helix</keyword>
<dbReference type="PANTHER" id="PTHR43427:SF12">
    <property type="entry name" value="CHLORIDE TRANSPORTER"/>
    <property type="match status" value="1"/>
</dbReference>
<dbReference type="InterPro" id="IPR050368">
    <property type="entry name" value="ClC-type_chloride_channel"/>
</dbReference>
<dbReference type="InterPro" id="IPR001807">
    <property type="entry name" value="ClC"/>
</dbReference>